<protein>
    <submittedName>
        <fullName evidence="2">Uncharacterized protein</fullName>
    </submittedName>
</protein>
<evidence type="ECO:0000256" key="1">
    <source>
        <dbReference type="SAM" id="MobiDB-lite"/>
    </source>
</evidence>
<comment type="caution">
    <text evidence="2">The sequence shown here is derived from an EMBL/GenBank/DDBJ whole genome shotgun (WGS) entry which is preliminary data.</text>
</comment>
<sequence length="323" mass="37828">MDHNDIPTDRDRSVRPPSEARSSSVSGRSEASNDLETHSSQTSNNQNQEDDDDDDDEDEEDDEDDVDSNGFTIREPAYTTQEIAAIVLDFYKFLTTLHYDPAHLKIPPPEGWPTLTPEVYSGFNKSEYVYDLLRHLPYFDRSAGSVGFHYKSALIDFTTYTPENFVEENEFEDIMEFSSVEGLANPKHFFRISEGHESGGREMWLNAKDGEITEDIIRMDQCDPEDIQEYFEGFKEQYRKLELLPGPGMVTQETDRVPECDDRITEEQVLSQEDDWRTDLDIQFMRQLYRDFGWPENFRREECWEEVYRLSGKRDVLWEGMCF</sequence>
<reference evidence="2" key="2">
    <citation type="submission" date="2020-05" db="EMBL/GenBank/DDBJ databases">
        <authorList>
            <person name="Kim H.-S."/>
            <person name="Proctor R.H."/>
            <person name="Brown D.W."/>
        </authorList>
    </citation>
    <scope>NUCLEOTIDE SEQUENCE</scope>
    <source>
        <strain evidence="2">NRRL 20472</strain>
    </source>
</reference>
<feature type="compositionally biased region" description="Acidic residues" evidence="1">
    <location>
        <begin position="48"/>
        <end position="67"/>
    </location>
</feature>
<evidence type="ECO:0000313" key="3">
    <source>
        <dbReference type="Proteomes" id="UP000622797"/>
    </source>
</evidence>
<dbReference type="OrthoDB" id="5343383at2759"/>
<name>A0A8H4U851_9HYPO</name>
<feature type="compositionally biased region" description="Basic and acidic residues" evidence="1">
    <location>
        <begin position="1"/>
        <end position="14"/>
    </location>
</feature>
<dbReference type="Proteomes" id="UP000622797">
    <property type="component" value="Unassembled WGS sequence"/>
</dbReference>
<organism evidence="2 3">
    <name type="scientific">Fusarium sarcochroum</name>
    <dbReference type="NCBI Taxonomy" id="1208366"/>
    <lineage>
        <taxon>Eukaryota</taxon>
        <taxon>Fungi</taxon>
        <taxon>Dikarya</taxon>
        <taxon>Ascomycota</taxon>
        <taxon>Pezizomycotina</taxon>
        <taxon>Sordariomycetes</taxon>
        <taxon>Hypocreomycetidae</taxon>
        <taxon>Hypocreales</taxon>
        <taxon>Nectriaceae</taxon>
        <taxon>Fusarium</taxon>
        <taxon>Fusarium lateritium species complex</taxon>
    </lineage>
</organism>
<reference evidence="2" key="1">
    <citation type="journal article" date="2020" name="BMC Genomics">
        <title>Correction to: Identification and distribution of gene clusters required for synthesis of sphingolipid metabolism inhibitors in diverse species of the filamentous fungus Fusarium.</title>
        <authorList>
            <person name="Kim H.S."/>
            <person name="Lohmar J.M."/>
            <person name="Busman M."/>
            <person name="Brown D.W."/>
            <person name="Naumann T.A."/>
            <person name="Divon H.H."/>
            <person name="Lysoe E."/>
            <person name="Uhlig S."/>
            <person name="Proctor R.H."/>
        </authorList>
    </citation>
    <scope>NUCLEOTIDE SEQUENCE</scope>
    <source>
        <strain evidence="2">NRRL 20472</strain>
    </source>
</reference>
<proteinExistence type="predicted"/>
<feature type="compositionally biased region" description="Low complexity" evidence="1">
    <location>
        <begin position="15"/>
        <end position="32"/>
    </location>
</feature>
<feature type="region of interest" description="Disordered" evidence="1">
    <location>
        <begin position="1"/>
        <end position="75"/>
    </location>
</feature>
<evidence type="ECO:0000313" key="2">
    <source>
        <dbReference type="EMBL" id="KAF4971279.1"/>
    </source>
</evidence>
<keyword evidence="3" id="KW-1185">Reference proteome</keyword>
<dbReference type="AlphaFoldDB" id="A0A8H4U851"/>
<accession>A0A8H4U851</accession>
<gene>
    <name evidence="2" type="ORF">FSARC_1849</name>
</gene>
<dbReference type="EMBL" id="JABEXW010000098">
    <property type="protein sequence ID" value="KAF4971279.1"/>
    <property type="molecule type" value="Genomic_DNA"/>
</dbReference>
<feature type="compositionally biased region" description="Polar residues" evidence="1">
    <location>
        <begin position="38"/>
        <end position="47"/>
    </location>
</feature>